<dbReference type="PANTHER" id="PTHR10826:SF1">
    <property type="entry name" value="COMPLEMENT COMPONENT 1 Q SUBCOMPONENT-BINDING PROTEIN, MITOCHONDRIAL"/>
    <property type="match status" value="1"/>
</dbReference>
<accession>A0A6A6H9H6</accession>
<dbReference type="PANTHER" id="PTHR10826">
    <property type="entry name" value="COMPLEMENT COMPONENT 1"/>
    <property type="match status" value="1"/>
</dbReference>
<feature type="compositionally biased region" description="Polar residues" evidence="1">
    <location>
        <begin position="159"/>
        <end position="177"/>
    </location>
</feature>
<dbReference type="Proteomes" id="UP000800092">
    <property type="component" value="Unassembled WGS sequence"/>
</dbReference>
<protein>
    <submittedName>
        <fullName evidence="2">Mitochondrial glyco protein</fullName>
    </submittedName>
</protein>
<dbReference type="OrthoDB" id="278212at2759"/>
<dbReference type="AlphaFoldDB" id="A0A6A6H9H6"/>
<evidence type="ECO:0000313" key="3">
    <source>
        <dbReference type="Proteomes" id="UP000800092"/>
    </source>
</evidence>
<dbReference type="Pfam" id="PF02330">
    <property type="entry name" value="MAM33"/>
    <property type="match status" value="1"/>
</dbReference>
<evidence type="ECO:0000256" key="1">
    <source>
        <dbReference type="SAM" id="MobiDB-lite"/>
    </source>
</evidence>
<reference evidence="2" key="1">
    <citation type="journal article" date="2020" name="Stud. Mycol.">
        <title>101 Dothideomycetes genomes: a test case for predicting lifestyles and emergence of pathogens.</title>
        <authorList>
            <person name="Haridas S."/>
            <person name="Albert R."/>
            <person name="Binder M."/>
            <person name="Bloem J."/>
            <person name="Labutti K."/>
            <person name="Salamov A."/>
            <person name="Andreopoulos B."/>
            <person name="Baker S."/>
            <person name="Barry K."/>
            <person name="Bills G."/>
            <person name="Bluhm B."/>
            <person name="Cannon C."/>
            <person name="Castanera R."/>
            <person name="Culley D."/>
            <person name="Daum C."/>
            <person name="Ezra D."/>
            <person name="Gonzalez J."/>
            <person name="Henrissat B."/>
            <person name="Kuo A."/>
            <person name="Liang C."/>
            <person name="Lipzen A."/>
            <person name="Lutzoni F."/>
            <person name="Magnuson J."/>
            <person name="Mondo S."/>
            <person name="Nolan M."/>
            <person name="Ohm R."/>
            <person name="Pangilinan J."/>
            <person name="Park H.-J."/>
            <person name="Ramirez L."/>
            <person name="Alfaro M."/>
            <person name="Sun H."/>
            <person name="Tritt A."/>
            <person name="Yoshinaga Y."/>
            <person name="Zwiers L.-H."/>
            <person name="Turgeon B."/>
            <person name="Goodwin S."/>
            <person name="Spatafora J."/>
            <person name="Crous P."/>
            <person name="Grigoriev I."/>
        </authorList>
    </citation>
    <scope>NUCLEOTIDE SEQUENCE</scope>
    <source>
        <strain evidence="2">Tuck. ex Michener</strain>
    </source>
</reference>
<dbReference type="InterPro" id="IPR036561">
    <property type="entry name" value="MAM33_sf"/>
</dbReference>
<keyword evidence="3" id="KW-1185">Reference proteome</keyword>
<dbReference type="EMBL" id="ML991796">
    <property type="protein sequence ID" value="KAF2234774.1"/>
    <property type="molecule type" value="Genomic_DNA"/>
</dbReference>
<gene>
    <name evidence="2" type="ORF">EV356DRAFT_566932</name>
</gene>
<feature type="region of interest" description="Disordered" evidence="1">
    <location>
        <begin position="40"/>
        <end position="61"/>
    </location>
</feature>
<evidence type="ECO:0000313" key="2">
    <source>
        <dbReference type="EMBL" id="KAF2234774.1"/>
    </source>
</evidence>
<organism evidence="2 3">
    <name type="scientific">Viridothelium virens</name>
    <name type="common">Speckled blister lichen</name>
    <name type="synonym">Trypethelium virens</name>
    <dbReference type="NCBI Taxonomy" id="1048519"/>
    <lineage>
        <taxon>Eukaryota</taxon>
        <taxon>Fungi</taxon>
        <taxon>Dikarya</taxon>
        <taxon>Ascomycota</taxon>
        <taxon>Pezizomycotina</taxon>
        <taxon>Dothideomycetes</taxon>
        <taxon>Dothideomycetes incertae sedis</taxon>
        <taxon>Trypetheliales</taxon>
        <taxon>Trypetheliaceae</taxon>
        <taxon>Viridothelium</taxon>
    </lineage>
</organism>
<feature type="region of interest" description="Disordered" evidence="1">
    <location>
        <begin position="155"/>
        <end position="213"/>
    </location>
</feature>
<sequence>MATLRALTRSIPRSAPRLAQQTNFTSTSALRRISPLASSWSSSTLPRLNAPFSTSRPRLESDDLTQELASKLEKELLLEKDSREQSEFSTTIKDYLDNTDFKLQDVPGQEDVVLSKKHGDENIRVTFSVADLNSFDQEQEELDQDRAMYDEETDMDSVPTDTQSGGANTKGAVNQGRTPGGNVKVAPEDNVAPADRPELADDESPIDETAMGAGDFPARLNITVNRDGKEGALSIEATAQQGNITIDNVYYFPTVDMADPKNADVDWKRRGQYTGPPFGNLDEDLQILMENWVESRGINTALALFVPEYIDYKEQREYKSWLENLGKFFD</sequence>
<name>A0A6A6H9H6_VIRVR</name>
<dbReference type="GO" id="GO:0042256">
    <property type="term" value="P:cytosolic ribosome assembly"/>
    <property type="evidence" value="ECO:0007669"/>
    <property type="project" value="TreeGrafter"/>
</dbReference>
<dbReference type="Gene3D" id="3.10.280.10">
    <property type="entry name" value="Mitochondrial glycoprotein"/>
    <property type="match status" value="1"/>
</dbReference>
<proteinExistence type="predicted"/>
<dbReference type="SUPFAM" id="SSF54529">
    <property type="entry name" value="Mitochondrial glycoprotein MAM33-like"/>
    <property type="match status" value="1"/>
</dbReference>
<dbReference type="GO" id="GO:0005759">
    <property type="term" value="C:mitochondrial matrix"/>
    <property type="evidence" value="ECO:0007669"/>
    <property type="project" value="InterPro"/>
</dbReference>
<dbReference type="InterPro" id="IPR003428">
    <property type="entry name" value="MAM33"/>
</dbReference>